<keyword evidence="3" id="KW-0813">Transport</keyword>
<evidence type="ECO:0000256" key="5">
    <source>
        <dbReference type="ARBA" id="ARBA00023136"/>
    </source>
</evidence>
<comment type="subcellular location">
    <subcellularLocation>
        <location evidence="1">Cell membrane</location>
        <topology evidence="1">Peripheral membrane protein</topology>
    </subcellularLocation>
</comment>
<dbReference type="InterPro" id="IPR020546">
    <property type="entry name" value="ATP_synth_F1_dsu/esu_N"/>
</dbReference>
<dbReference type="GO" id="GO:0045259">
    <property type="term" value="C:proton-transporting ATP synthase complex"/>
    <property type="evidence" value="ECO:0007669"/>
    <property type="project" value="UniProtKB-KW"/>
</dbReference>
<dbReference type="OrthoDB" id="9791445at2"/>
<dbReference type="GO" id="GO:0005886">
    <property type="term" value="C:plasma membrane"/>
    <property type="evidence" value="ECO:0007669"/>
    <property type="project" value="UniProtKB-SubCell"/>
</dbReference>
<dbReference type="Gene3D" id="2.60.15.10">
    <property type="entry name" value="F0F1 ATP synthase delta/epsilon subunit, N-terminal"/>
    <property type="match status" value="1"/>
</dbReference>
<comment type="similarity">
    <text evidence="2">Belongs to the ATPase epsilon chain family.</text>
</comment>
<keyword evidence="6" id="KW-0139">CF(1)</keyword>
<dbReference type="RefSeq" id="WP_098469295.1">
    <property type="nucleotide sequence ID" value="NZ_PDJD01000001.1"/>
</dbReference>
<dbReference type="SUPFAM" id="SSF51344">
    <property type="entry name" value="Epsilon subunit of F1F0-ATP synthase N-terminal domain"/>
    <property type="match status" value="1"/>
</dbReference>
<dbReference type="EMBL" id="PDJD01000001">
    <property type="protein sequence ID" value="PFG20287.1"/>
    <property type="molecule type" value="Genomic_DNA"/>
</dbReference>
<evidence type="ECO:0000313" key="10">
    <source>
        <dbReference type="Proteomes" id="UP000224915"/>
    </source>
</evidence>
<dbReference type="PANTHER" id="PTHR13822:SF10">
    <property type="entry name" value="ATP SYNTHASE EPSILON CHAIN, CHLOROPLASTIC"/>
    <property type="match status" value="1"/>
</dbReference>
<dbReference type="NCBIfam" id="NF009977">
    <property type="entry name" value="PRK13442.1"/>
    <property type="match status" value="1"/>
</dbReference>
<dbReference type="Pfam" id="PF02823">
    <property type="entry name" value="ATP-synt_DE_N"/>
    <property type="match status" value="1"/>
</dbReference>
<evidence type="ECO:0000256" key="6">
    <source>
        <dbReference type="ARBA" id="ARBA00023196"/>
    </source>
</evidence>
<evidence type="ECO:0000313" key="9">
    <source>
        <dbReference type="EMBL" id="PFG20287.1"/>
    </source>
</evidence>
<keyword evidence="7" id="KW-0066">ATP synthesis</keyword>
<evidence type="ECO:0000256" key="1">
    <source>
        <dbReference type="ARBA" id="ARBA00004202"/>
    </source>
</evidence>
<dbReference type="InterPro" id="IPR001469">
    <property type="entry name" value="ATP_synth_F1_dsu/esu"/>
</dbReference>
<comment type="caution">
    <text evidence="9">The sequence shown here is derived from an EMBL/GenBank/DDBJ whole genome shotgun (WGS) entry which is preliminary data.</text>
</comment>
<organism evidence="9 10">
    <name type="scientific">Serinibacter salmoneus</name>
    <dbReference type="NCBI Taxonomy" id="556530"/>
    <lineage>
        <taxon>Bacteria</taxon>
        <taxon>Bacillati</taxon>
        <taxon>Actinomycetota</taxon>
        <taxon>Actinomycetes</taxon>
        <taxon>Micrococcales</taxon>
        <taxon>Beutenbergiaceae</taxon>
        <taxon>Serinibacter</taxon>
    </lineage>
</organism>
<dbReference type="InterPro" id="IPR036771">
    <property type="entry name" value="ATPsynth_dsu/esu_N"/>
</dbReference>
<evidence type="ECO:0000256" key="3">
    <source>
        <dbReference type="ARBA" id="ARBA00022448"/>
    </source>
</evidence>
<gene>
    <name evidence="9" type="ORF">ATL40_1884</name>
</gene>
<dbReference type="GO" id="GO:0046933">
    <property type="term" value="F:proton-transporting ATP synthase activity, rotational mechanism"/>
    <property type="evidence" value="ECO:0007669"/>
    <property type="project" value="InterPro"/>
</dbReference>
<evidence type="ECO:0000256" key="2">
    <source>
        <dbReference type="ARBA" id="ARBA00005712"/>
    </source>
</evidence>
<proteinExistence type="inferred from homology"/>
<sequence length="83" mass="8617">MSALTVDVVAPDRTLWSGKADSVSAPAMDGDMGLLPGHESVLAQLRPGTVRVHAGEEHKEFPVTSGFLSFDDNVVTVIVGGLG</sequence>
<accession>A0A2A9D0S3</accession>
<evidence type="ECO:0000256" key="4">
    <source>
        <dbReference type="ARBA" id="ARBA00023065"/>
    </source>
</evidence>
<reference evidence="9 10" key="1">
    <citation type="submission" date="2017-10" db="EMBL/GenBank/DDBJ databases">
        <title>Sequencing the genomes of 1000 actinobacteria strains.</title>
        <authorList>
            <person name="Klenk H.-P."/>
        </authorList>
    </citation>
    <scope>NUCLEOTIDE SEQUENCE [LARGE SCALE GENOMIC DNA]</scope>
    <source>
        <strain evidence="9 10">DSM 21801</strain>
    </source>
</reference>
<evidence type="ECO:0000256" key="7">
    <source>
        <dbReference type="ARBA" id="ARBA00023310"/>
    </source>
</evidence>
<keyword evidence="5" id="KW-0472">Membrane</keyword>
<evidence type="ECO:0000259" key="8">
    <source>
        <dbReference type="Pfam" id="PF02823"/>
    </source>
</evidence>
<dbReference type="Proteomes" id="UP000224915">
    <property type="component" value="Unassembled WGS sequence"/>
</dbReference>
<protein>
    <submittedName>
        <fullName evidence="9">ATP synthase F1 subcomplex epsilon subunit</fullName>
    </submittedName>
</protein>
<feature type="domain" description="ATP synthase F1 complex delta/epsilon subunit N-terminal" evidence="8">
    <location>
        <begin position="4"/>
        <end position="79"/>
    </location>
</feature>
<dbReference type="AlphaFoldDB" id="A0A2A9D0S3"/>
<name>A0A2A9D0S3_9MICO</name>
<dbReference type="PANTHER" id="PTHR13822">
    <property type="entry name" value="ATP SYNTHASE DELTA/EPSILON CHAIN"/>
    <property type="match status" value="1"/>
</dbReference>
<keyword evidence="10" id="KW-1185">Reference proteome</keyword>
<keyword evidence="4" id="KW-0406">Ion transport</keyword>
<dbReference type="CDD" id="cd12152">
    <property type="entry name" value="F1-ATPase_delta"/>
    <property type="match status" value="1"/>
</dbReference>